<dbReference type="EMBL" id="MXAV01000010">
    <property type="protein sequence ID" value="PKY11574.1"/>
    <property type="molecule type" value="Genomic_DNA"/>
</dbReference>
<dbReference type="Proteomes" id="UP000234329">
    <property type="component" value="Unassembled WGS sequence"/>
</dbReference>
<dbReference type="GO" id="GO:0004029">
    <property type="term" value="F:aldehyde dehydrogenase (NAD+) activity"/>
    <property type="evidence" value="ECO:0007669"/>
    <property type="project" value="TreeGrafter"/>
</dbReference>
<sequence length="329" mass="35990">MKALLTGASGFVGGAVLRRLLAEGLEVRVLYRPGADSSNWEGLEVEPFPGDLADGRALDKAVAGCSLVFHVAADYRLWVPDPQSMYAANVEGSERLARAALDAGVERFIYTSSVAVLGHYTDGRVADEAAPSTLEDMIGHYKRSKFLAEEALHKLCQHEAAPIVIVNPSTPIGPADRKPTPTGRLVRDAAAGKMPAYVDTGLNVVHVDDVAMGHWQAFLHGEPGQRYILGGDNLSLQAILTRIAGLTGKRSPLLRIPRKMLYPLAWTAESVVRLQGRGTPLVTLDELRMAAHKMYFSSQKAEEQLHYVHRPAEEALRDAVKWFAEHHYL</sequence>
<evidence type="ECO:0000259" key="1">
    <source>
        <dbReference type="Pfam" id="PF01370"/>
    </source>
</evidence>
<dbReference type="PANTHER" id="PTHR48079">
    <property type="entry name" value="PROTEIN YEEZ"/>
    <property type="match status" value="1"/>
</dbReference>
<keyword evidence="3" id="KW-1185">Reference proteome</keyword>
<organism evidence="2 3">
    <name type="scientific">Acidithiobacillus marinus</name>
    <dbReference type="NCBI Taxonomy" id="187490"/>
    <lineage>
        <taxon>Bacteria</taxon>
        <taxon>Pseudomonadati</taxon>
        <taxon>Pseudomonadota</taxon>
        <taxon>Acidithiobacillia</taxon>
        <taxon>Acidithiobacillales</taxon>
        <taxon>Acidithiobacillaceae</taxon>
        <taxon>Acidithiobacillus</taxon>
    </lineage>
</organism>
<dbReference type="Gene3D" id="3.40.50.720">
    <property type="entry name" value="NAD(P)-binding Rossmann-like Domain"/>
    <property type="match status" value="1"/>
</dbReference>
<protein>
    <submittedName>
        <fullName evidence="2">NAD-dependent dehydratase</fullName>
    </submittedName>
</protein>
<evidence type="ECO:0000313" key="2">
    <source>
        <dbReference type="EMBL" id="PKY11574.1"/>
    </source>
</evidence>
<evidence type="ECO:0000313" key="3">
    <source>
        <dbReference type="Proteomes" id="UP000234329"/>
    </source>
</evidence>
<dbReference type="InterPro" id="IPR051783">
    <property type="entry name" value="NAD(P)-dependent_oxidoreduct"/>
</dbReference>
<dbReference type="RefSeq" id="WP_101537021.1">
    <property type="nucleotide sequence ID" value="NZ_MXAV01000010.1"/>
</dbReference>
<dbReference type="SUPFAM" id="SSF51735">
    <property type="entry name" value="NAD(P)-binding Rossmann-fold domains"/>
    <property type="match status" value="1"/>
</dbReference>
<dbReference type="AlphaFoldDB" id="A0A2I1DNV4"/>
<dbReference type="GO" id="GO:0005737">
    <property type="term" value="C:cytoplasm"/>
    <property type="evidence" value="ECO:0007669"/>
    <property type="project" value="TreeGrafter"/>
</dbReference>
<comment type="caution">
    <text evidence="2">The sequence shown here is derived from an EMBL/GenBank/DDBJ whole genome shotgun (WGS) entry which is preliminary data.</text>
</comment>
<dbReference type="InterPro" id="IPR001509">
    <property type="entry name" value="Epimerase_deHydtase"/>
</dbReference>
<dbReference type="OrthoDB" id="9787292at2"/>
<dbReference type="Pfam" id="PF01370">
    <property type="entry name" value="Epimerase"/>
    <property type="match status" value="1"/>
</dbReference>
<accession>A0A2I1DNV4</accession>
<gene>
    <name evidence="2" type="ORF">B1757_03575</name>
</gene>
<dbReference type="NCBIfam" id="TIGR03466">
    <property type="entry name" value="HpnA"/>
    <property type="match status" value="1"/>
</dbReference>
<dbReference type="InterPro" id="IPR036291">
    <property type="entry name" value="NAD(P)-bd_dom_sf"/>
</dbReference>
<reference evidence="2 3" key="1">
    <citation type="submission" date="2017-03" db="EMBL/GenBank/DDBJ databases">
        <title>Draft genime sequence of the acidophilic sulfur-oxidizing bacterium Acidithiobacillus sp. SH, isolated from seawater.</title>
        <authorList>
            <person name="Sharmin S."/>
            <person name="Tokuhisa M."/>
            <person name="Kanao T."/>
            <person name="Kamimura K."/>
        </authorList>
    </citation>
    <scope>NUCLEOTIDE SEQUENCE [LARGE SCALE GENOMIC DNA]</scope>
    <source>
        <strain evidence="2 3">SH</strain>
    </source>
</reference>
<proteinExistence type="predicted"/>
<dbReference type="CDD" id="cd05228">
    <property type="entry name" value="AR_FR_like_1_SDR_e"/>
    <property type="match status" value="1"/>
</dbReference>
<name>A0A2I1DNV4_9PROT</name>
<feature type="domain" description="NAD-dependent epimerase/dehydratase" evidence="1">
    <location>
        <begin position="3"/>
        <end position="230"/>
    </location>
</feature>
<dbReference type="PANTHER" id="PTHR48079:SF6">
    <property type="entry name" value="NAD(P)-BINDING DOMAIN-CONTAINING PROTEIN-RELATED"/>
    <property type="match status" value="1"/>
</dbReference>
<dbReference type="InParanoid" id="A0A2I1DNV4"/>
<dbReference type="InterPro" id="IPR017829">
    <property type="entry name" value="Hopanoid-assoc_sugar_epimerase"/>
</dbReference>